<evidence type="ECO:0000256" key="2">
    <source>
        <dbReference type="SAM" id="Phobius"/>
    </source>
</evidence>
<feature type="region of interest" description="Disordered" evidence="1">
    <location>
        <begin position="1"/>
        <end position="23"/>
    </location>
</feature>
<reference evidence="4" key="1">
    <citation type="journal article" date="2019" name="Int. J. Syst. Evol. Microbiol.">
        <title>The Global Catalogue of Microorganisms (GCM) 10K type strain sequencing project: providing services to taxonomists for standard genome sequencing and annotation.</title>
        <authorList>
            <consortium name="The Broad Institute Genomics Platform"/>
            <consortium name="The Broad Institute Genome Sequencing Center for Infectious Disease"/>
            <person name="Wu L."/>
            <person name="Ma J."/>
        </authorList>
    </citation>
    <scope>NUCLEOTIDE SEQUENCE [LARGE SCALE GENOMIC DNA]</scope>
    <source>
        <strain evidence="4">JCM 10425</strain>
    </source>
</reference>
<feature type="region of interest" description="Disordered" evidence="1">
    <location>
        <begin position="613"/>
        <end position="632"/>
    </location>
</feature>
<keyword evidence="4" id="KW-1185">Reference proteome</keyword>
<name>A0ABP3EBE5_9ACTN</name>
<evidence type="ECO:0000313" key="4">
    <source>
        <dbReference type="Proteomes" id="UP001500967"/>
    </source>
</evidence>
<evidence type="ECO:0000256" key="1">
    <source>
        <dbReference type="SAM" id="MobiDB-lite"/>
    </source>
</evidence>
<keyword evidence="2" id="KW-0812">Transmembrane</keyword>
<accession>A0ABP3EBE5</accession>
<dbReference type="EMBL" id="BAAAGX010000017">
    <property type="protein sequence ID" value="GAA0255733.1"/>
    <property type="molecule type" value="Genomic_DNA"/>
</dbReference>
<keyword evidence="2" id="KW-1133">Transmembrane helix</keyword>
<dbReference type="RefSeq" id="WP_344650966.1">
    <property type="nucleotide sequence ID" value="NZ_BAAAGX010000017.1"/>
</dbReference>
<feature type="region of interest" description="Disordered" evidence="1">
    <location>
        <begin position="540"/>
        <end position="574"/>
    </location>
</feature>
<sequence length="722" mass="75062">MGKRRGGRSTAAPSPAAMQQHGGSLGARALEHLPVWAAAAALPPAAWGLGELFVDPTNVMSTGLYGAGALAVGGALTGVAWHAARARGQMVRVLATAGTSAAAVWELVASLAGPFQAPYWQIWAGGSIAVCGSWSIKRALRGQGSDTLGDEEGILTAITAGRGRWGRPVVEGSTVRVPVHMSEGTPAVVQAGREDLEARISARLPGGLHPGAITVTRDPQVAHLGEVTIATVDHLRTSTPWPGTSRPGGSIADPIVVGVYADGRPMQLLLPGAESPEPRPVLHLLTGGASGSGKSVFGRLITAEVSDRHDVELIVIDPTKGIQTIAPIEHRIDWPVWDADPTKAKAKSKDALAGIYRAGLAKANWLGEHGYDQWLPGCGLPFTVVQIEELATLASSAQALKDLLATCRSGGIGILGSLQRPTWDNIDTSARNNFGGAACFGTRDEAETGHVLPDEAIDAGAAPHQWGLTMPGAFYYAGPGVEQGRWAIPARTFDAQREQLAALPPTRRGLCSVTAEAIGAPYAAWAAQHGVGLRESVTGGGQPPSVIGPRPGNWPTRTTPPAGPPVGDVPATRSDLTTGNYEEGLAAMWEQLTSDIDADVDPDGPDPVVDMIPPETGESAPDIDAPLGADEDPPTPDLRLAGGNGAARVRGHIVGLARAGAVEFAPGDLADLLTALGRSASWLSKQLNVLIERGWLTAVGNTRNRVYLIHTHEVLSDDTDES</sequence>
<dbReference type="SUPFAM" id="SSF52540">
    <property type="entry name" value="P-loop containing nucleoside triphosphate hydrolases"/>
    <property type="match status" value="1"/>
</dbReference>
<feature type="transmembrane region" description="Helical" evidence="2">
    <location>
        <begin position="62"/>
        <end position="81"/>
    </location>
</feature>
<dbReference type="Gene3D" id="3.40.50.300">
    <property type="entry name" value="P-loop containing nucleotide triphosphate hydrolases"/>
    <property type="match status" value="1"/>
</dbReference>
<dbReference type="Proteomes" id="UP001500967">
    <property type="component" value="Unassembled WGS sequence"/>
</dbReference>
<comment type="caution">
    <text evidence="3">The sequence shown here is derived from an EMBL/GenBank/DDBJ whole genome shotgun (WGS) entry which is preliminary data.</text>
</comment>
<evidence type="ECO:0008006" key="5">
    <source>
        <dbReference type="Google" id="ProtNLM"/>
    </source>
</evidence>
<proteinExistence type="predicted"/>
<dbReference type="InterPro" id="IPR027417">
    <property type="entry name" value="P-loop_NTPase"/>
</dbReference>
<protein>
    <recommendedName>
        <fullName evidence="5">FtsK domain-containing protein</fullName>
    </recommendedName>
</protein>
<keyword evidence="2" id="KW-0472">Membrane</keyword>
<gene>
    <name evidence="3" type="ORF">GCM10009539_46200</name>
</gene>
<evidence type="ECO:0000313" key="3">
    <source>
        <dbReference type="EMBL" id="GAA0255733.1"/>
    </source>
</evidence>
<organism evidence="3 4">
    <name type="scientific">Cryptosporangium japonicum</name>
    <dbReference type="NCBI Taxonomy" id="80872"/>
    <lineage>
        <taxon>Bacteria</taxon>
        <taxon>Bacillati</taxon>
        <taxon>Actinomycetota</taxon>
        <taxon>Actinomycetes</taxon>
        <taxon>Cryptosporangiales</taxon>
        <taxon>Cryptosporangiaceae</taxon>
        <taxon>Cryptosporangium</taxon>
    </lineage>
</organism>